<dbReference type="EMBL" id="SDHW01000006">
    <property type="protein sequence ID" value="RXK58373.1"/>
    <property type="molecule type" value="Genomic_DNA"/>
</dbReference>
<dbReference type="Pfam" id="PF13271">
    <property type="entry name" value="DUF4062"/>
    <property type="match status" value="1"/>
</dbReference>
<accession>A0A4Q1CFB5</accession>
<evidence type="ECO:0000313" key="3">
    <source>
        <dbReference type="Proteomes" id="UP000290204"/>
    </source>
</evidence>
<dbReference type="RefSeq" id="WP_129132173.1">
    <property type="nucleotide sequence ID" value="NZ_SDHW01000006.1"/>
</dbReference>
<keyword evidence="3" id="KW-1185">Reference proteome</keyword>
<proteinExistence type="predicted"/>
<sequence length="326" mass="38428">MAKPRIFISSTFFDLRQIRADLDRFIKEMGYESVRHETGNIPYGKDEGLEEYCYREVSVIDMLVAIIGGRFGSNSQHGDYSVTQMEIKTALENGKQVYVFVDKNVYSEHQTYLLNKENETIRYRFTDNIQIFKFIEEIEKLPQNNTIHQFETAQDIVLYLREQWAGLFQRFLKEETRVTEVNLIKGLENTAKTLDQLVTYITEEKKGNESVIKEILLSNHPAIERMKKILGVKYKVIFSNVQELNTWLDARGFKIEDYTEILDIYLWRNRRHTLKKDYIIKVHKSLFDEFGKLKVVTEDSWDPSLIQDEIIPLEEPNPTISDDLPF</sequence>
<comment type="caution">
    <text evidence="2">The sequence shown here is derived from an EMBL/GenBank/DDBJ whole genome shotgun (WGS) entry which is preliminary data.</text>
</comment>
<dbReference type="OrthoDB" id="9810187at2"/>
<dbReference type="InterPro" id="IPR025139">
    <property type="entry name" value="DUF4062"/>
</dbReference>
<reference evidence="2 3" key="1">
    <citation type="submission" date="2019-01" db="EMBL/GenBank/DDBJ databases">
        <title>Lacibacter sp. strain TTM-7.</title>
        <authorList>
            <person name="Chen W.-M."/>
        </authorList>
    </citation>
    <scope>NUCLEOTIDE SEQUENCE [LARGE SCALE GENOMIC DNA]</scope>
    <source>
        <strain evidence="2 3">TTM-7</strain>
    </source>
</reference>
<evidence type="ECO:0000259" key="1">
    <source>
        <dbReference type="Pfam" id="PF13271"/>
    </source>
</evidence>
<dbReference type="Proteomes" id="UP000290204">
    <property type="component" value="Unassembled WGS sequence"/>
</dbReference>
<gene>
    <name evidence="2" type="ORF">ESA94_17180</name>
</gene>
<dbReference type="AlphaFoldDB" id="A0A4Q1CFB5"/>
<evidence type="ECO:0000313" key="2">
    <source>
        <dbReference type="EMBL" id="RXK58373.1"/>
    </source>
</evidence>
<feature type="domain" description="DUF4062" evidence="1">
    <location>
        <begin position="5"/>
        <end position="90"/>
    </location>
</feature>
<name>A0A4Q1CFB5_9BACT</name>
<protein>
    <submittedName>
        <fullName evidence="2">DUF4062 domain-containing protein</fullName>
    </submittedName>
</protein>
<organism evidence="2 3">
    <name type="scientific">Lacibacter luteus</name>
    <dbReference type="NCBI Taxonomy" id="2508719"/>
    <lineage>
        <taxon>Bacteria</taxon>
        <taxon>Pseudomonadati</taxon>
        <taxon>Bacteroidota</taxon>
        <taxon>Chitinophagia</taxon>
        <taxon>Chitinophagales</taxon>
        <taxon>Chitinophagaceae</taxon>
        <taxon>Lacibacter</taxon>
    </lineage>
</organism>